<feature type="domain" description="Bacteriophage/plasmid primase P4 C-terminal" evidence="1">
    <location>
        <begin position="324"/>
        <end position="427"/>
    </location>
</feature>
<evidence type="ECO:0000313" key="3">
    <source>
        <dbReference type="EMBL" id="QHU23014.1"/>
    </source>
</evidence>
<evidence type="ECO:0000259" key="1">
    <source>
        <dbReference type="Pfam" id="PF08706"/>
    </source>
</evidence>
<dbReference type="Gene3D" id="3.40.50.300">
    <property type="entry name" value="P-loop containing nucleotide triphosphate hydrolases"/>
    <property type="match status" value="1"/>
</dbReference>
<protein>
    <submittedName>
        <fullName evidence="3">Uncharacterized protein</fullName>
    </submittedName>
</protein>
<organism evidence="3">
    <name type="scientific">viral metagenome</name>
    <dbReference type="NCBI Taxonomy" id="1070528"/>
    <lineage>
        <taxon>unclassified sequences</taxon>
        <taxon>metagenomes</taxon>
        <taxon>organismal metagenomes</taxon>
    </lineage>
</organism>
<dbReference type="Pfam" id="PF19263">
    <property type="entry name" value="DUF5906"/>
    <property type="match status" value="1"/>
</dbReference>
<dbReference type="InterPro" id="IPR027417">
    <property type="entry name" value="P-loop_NTPase"/>
</dbReference>
<name>A0A6C0L2R6_9ZZZZ</name>
<accession>A0A6C0L2R6</accession>
<feature type="domain" description="NrS-1 polymerase-like helicase" evidence="2">
    <location>
        <begin position="463"/>
        <end position="562"/>
    </location>
</feature>
<dbReference type="InterPro" id="IPR045455">
    <property type="entry name" value="NrS-1_pol-like_helicase"/>
</dbReference>
<reference evidence="3" key="1">
    <citation type="journal article" date="2020" name="Nature">
        <title>Giant virus diversity and host interactions through global metagenomics.</title>
        <authorList>
            <person name="Schulz F."/>
            <person name="Roux S."/>
            <person name="Paez-Espino D."/>
            <person name="Jungbluth S."/>
            <person name="Walsh D.A."/>
            <person name="Denef V.J."/>
            <person name="McMahon K.D."/>
            <person name="Konstantinidis K.T."/>
            <person name="Eloe-Fadrosh E.A."/>
            <person name="Kyrpides N.C."/>
            <person name="Woyke T."/>
        </authorList>
    </citation>
    <scope>NUCLEOTIDE SEQUENCE</scope>
    <source>
        <strain evidence="3">GVMAG-S-ERX555907-63</strain>
    </source>
</reference>
<dbReference type="SUPFAM" id="SSF52540">
    <property type="entry name" value="P-loop containing nucleoside triphosphate hydrolases"/>
    <property type="match status" value="1"/>
</dbReference>
<sequence length="757" mass="88357">MTDSKSLIEFLTENRINWFPINLELKTNKKNVIKKKLKPYNENGEMPSYNDMCNIEVVEKRQKLVDNYEYIWVDTRFTNQIDVDGEIDPNIDTPYTLSVSKQKRHYFVKGFYGLMRKRIDTKWDKVELLCGQGSYARKDGLVYNFEKNIKDYCGTVDEVLVKDGKPATNSRPSLNDTICSSLNEIFITLGKWRSNCYSSSKSIILIPNDDKTCLVTQDKKHSCVKCFVVLSKTSCYVRCHKCGDRKIDVKKNNSSWKLIRNYFDMGTEDNVTYDVIQDYLDDHCIGHGLMKKDGYIMEPCKIGEIDSSVGIEFVKRARYGDFLDKLFREADSPYKKAYKKPTAKKNLIEYLSNIHTDILILKRDPNIICFNNGFLKLKQWTFHRFDKWEEGLVAKKYIPFEFEVDWLNMEWTDPELNCEVFDKIINDQPQISGCDDVRLAFYGLLGSLHYPVGGDPLKVAPYLVGTSGTGKSTIVNIIMNTFSSECIGAINYKEGTFGKSAFLDHEVIMDSDAPANMIVSFGKTDFQKAVSGETIAIPIKNQKQEEQHKVTQRMFFCSQYMQDVQDTGEVIRRIAYFGFEPVENTRSDLEEYCINNELHKILMKILLARRALIKRYRKTPFHEWNIPYFDSRRDDILMENNYIYRFISENKNFRIRKKRRYPFQDFVQLFYDYYKGQPKRPKKPKTTDVMFTKMGLAVVKDIECKDCGRPFSLHCKCCEGYSPNNKTMTYYIRGLDYEDFSDKPTICDIDDDNLDLV</sequence>
<evidence type="ECO:0000259" key="2">
    <source>
        <dbReference type="Pfam" id="PF19263"/>
    </source>
</evidence>
<dbReference type="AlphaFoldDB" id="A0A6C0L2R6"/>
<proteinExistence type="predicted"/>
<dbReference type="Pfam" id="PF08706">
    <property type="entry name" value="D5_N"/>
    <property type="match status" value="1"/>
</dbReference>
<dbReference type="InterPro" id="IPR014818">
    <property type="entry name" value="Phage/plasmid_primase_P4_C"/>
</dbReference>
<dbReference type="EMBL" id="MN741021">
    <property type="protein sequence ID" value="QHU23014.1"/>
    <property type="molecule type" value="Genomic_DNA"/>
</dbReference>